<dbReference type="EMBL" id="JABANO010016191">
    <property type="protein sequence ID" value="KAF4735592.1"/>
    <property type="molecule type" value="Genomic_DNA"/>
</dbReference>
<organism evidence="1 2">
    <name type="scientific">Perkinsus olseni</name>
    <name type="common">Perkinsus atlanticus</name>
    <dbReference type="NCBI Taxonomy" id="32597"/>
    <lineage>
        <taxon>Eukaryota</taxon>
        <taxon>Sar</taxon>
        <taxon>Alveolata</taxon>
        <taxon>Perkinsozoa</taxon>
        <taxon>Perkinsea</taxon>
        <taxon>Perkinsida</taxon>
        <taxon>Perkinsidae</taxon>
        <taxon>Perkinsus</taxon>
    </lineage>
</organism>
<proteinExistence type="predicted"/>
<protein>
    <submittedName>
        <fullName evidence="1">Uncharacterized protein</fullName>
    </submittedName>
</protein>
<name>A0A7J6SSQ8_PEROL</name>
<accession>A0A7J6SSQ8</accession>
<reference evidence="1 2" key="1">
    <citation type="submission" date="2020-04" db="EMBL/GenBank/DDBJ databases">
        <title>Perkinsus olseni comparative genomics.</title>
        <authorList>
            <person name="Bogema D.R."/>
        </authorList>
    </citation>
    <scope>NUCLEOTIDE SEQUENCE [LARGE SCALE GENOMIC DNA]</scope>
    <source>
        <strain evidence="1 2">ATCC PRA-207</strain>
    </source>
</reference>
<sequence>MLEGRDGAPVQSYDPPFGVVGPHSGYGGYGGPRKAAYRKIKLAGPPGISEHPLCPARIIHNFTVVMAEAIHHNLLGMVTSTGVDMDSPAQQEMSKEYTGACRFPLLSMNASPVRMDATTFASAPY</sequence>
<evidence type="ECO:0000313" key="2">
    <source>
        <dbReference type="Proteomes" id="UP000553632"/>
    </source>
</evidence>
<dbReference type="AlphaFoldDB" id="A0A7J6SSQ8"/>
<evidence type="ECO:0000313" key="1">
    <source>
        <dbReference type="EMBL" id="KAF4735592.1"/>
    </source>
</evidence>
<gene>
    <name evidence="1" type="ORF">FOZ63_032163</name>
</gene>
<keyword evidence="2" id="KW-1185">Reference proteome</keyword>
<comment type="caution">
    <text evidence="1">The sequence shown here is derived from an EMBL/GenBank/DDBJ whole genome shotgun (WGS) entry which is preliminary data.</text>
</comment>
<dbReference type="Proteomes" id="UP000553632">
    <property type="component" value="Unassembled WGS sequence"/>
</dbReference>